<dbReference type="RefSeq" id="WP_191717877.1">
    <property type="nucleotide sequence ID" value="NZ_JACSQP010000002.1"/>
</dbReference>
<gene>
    <name evidence="1" type="ORF">H9651_04445</name>
</gene>
<dbReference type="EMBL" id="JACSQP010000002">
    <property type="protein sequence ID" value="MBD7956876.1"/>
    <property type="molecule type" value="Genomic_DNA"/>
</dbReference>
<protein>
    <submittedName>
        <fullName evidence="1">YcaQ family DNA glycosylase</fullName>
    </submittedName>
</protein>
<reference evidence="1 2" key="1">
    <citation type="submission" date="2020-08" db="EMBL/GenBank/DDBJ databases">
        <title>A Genomic Blueprint of the Chicken Gut Microbiome.</title>
        <authorList>
            <person name="Gilroy R."/>
            <person name="Ravi A."/>
            <person name="Getino M."/>
            <person name="Pursley I."/>
            <person name="Horton D.L."/>
            <person name="Alikhan N.-F."/>
            <person name="Baker D."/>
            <person name="Gharbi K."/>
            <person name="Hall N."/>
            <person name="Watson M."/>
            <person name="Adriaenssens E.M."/>
            <person name="Foster-Nyarko E."/>
            <person name="Jarju S."/>
            <person name="Secka A."/>
            <person name="Antonio M."/>
            <person name="Oren A."/>
            <person name="Chaudhuri R."/>
            <person name="La Ragione R.M."/>
            <person name="Hildebrand F."/>
            <person name="Pallen M.J."/>
        </authorList>
    </citation>
    <scope>NUCLEOTIDE SEQUENCE [LARGE SCALE GENOMIC DNA]</scope>
    <source>
        <strain evidence="1 2">Sa4CUA7</strain>
    </source>
</reference>
<dbReference type="Pfam" id="PF06224">
    <property type="entry name" value="AlkZ-like"/>
    <property type="match status" value="1"/>
</dbReference>
<comment type="caution">
    <text evidence="1">The sequence shown here is derived from an EMBL/GenBank/DDBJ whole genome shotgun (WGS) entry which is preliminary data.</text>
</comment>
<name>A0ABR8S061_9MICO</name>
<dbReference type="InterPro" id="IPR009351">
    <property type="entry name" value="AlkZ-like"/>
</dbReference>
<keyword evidence="2" id="KW-1185">Reference proteome</keyword>
<evidence type="ECO:0000313" key="1">
    <source>
        <dbReference type="EMBL" id="MBD7956876.1"/>
    </source>
</evidence>
<evidence type="ECO:0000313" key="2">
    <source>
        <dbReference type="Proteomes" id="UP000648352"/>
    </source>
</evidence>
<dbReference type="Proteomes" id="UP000648352">
    <property type="component" value="Unassembled WGS sequence"/>
</dbReference>
<accession>A0ABR8S061</accession>
<dbReference type="PANTHER" id="PTHR30528">
    <property type="entry name" value="CYTOPLASMIC PROTEIN"/>
    <property type="match status" value="1"/>
</dbReference>
<sequence>MTAPLELSPRDARRLAVRAQLLSAPRPAGIVETVYALGAVNIEPTAAIMPSADHILWSRLGWPYQPADLRQAVEADRDLFELDGFYRLMSDLPLHRHDMARRPRDEGTRAWLHANDGFRRDVMALLRAEGPLHAAEVPDTAQVSWRSSGWTHSRNAQQMLEILVGTGDVAVWGRDAKGRLFDLAERVYPADLPDVPEAAARRERSERRLGALGIARTKTVGDDVGVPAQVTGVAGQWRVDAGALEGAFAGRTVLVSPHDRIAADRARLLDLFGYEYVLEMYKPAARRRWGYFALPILHGDRFIGKLDAKADRKAGVFRVNAVHEEVGFDEAAREAVEREVGELAAWLGLEVQGLA</sequence>
<organism evidence="1 2">
    <name type="scientific">Microbacterium pullorum</name>
    <dbReference type="NCBI Taxonomy" id="2762236"/>
    <lineage>
        <taxon>Bacteria</taxon>
        <taxon>Bacillati</taxon>
        <taxon>Actinomycetota</taxon>
        <taxon>Actinomycetes</taxon>
        <taxon>Micrococcales</taxon>
        <taxon>Microbacteriaceae</taxon>
        <taxon>Microbacterium</taxon>
    </lineage>
</organism>
<dbReference type="PANTHER" id="PTHR30528:SF0">
    <property type="entry name" value="CYTOPLASMIC PROTEIN"/>
    <property type="match status" value="1"/>
</dbReference>
<proteinExistence type="predicted"/>